<organism evidence="3 4">
    <name type="scientific">Hevea brasiliensis</name>
    <name type="common">Para rubber tree</name>
    <name type="synonym">Siphonia brasiliensis</name>
    <dbReference type="NCBI Taxonomy" id="3981"/>
    <lineage>
        <taxon>Eukaryota</taxon>
        <taxon>Viridiplantae</taxon>
        <taxon>Streptophyta</taxon>
        <taxon>Embryophyta</taxon>
        <taxon>Tracheophyta</taxon>
        <taxon>Spermatophyta</taxon>
        <taxon>Magnoliopsida</taxon>
        <taxon>eudicotyledons</taxon>
        <taxon>Gunneridae</taxon>
        <taxon>Pentapetalae</taxon>
        <taxon>rosids</taxon>
        <taxon>fabids</taxon>
        <taxon>Malpighiales</taxon>
        <taxon>Euphorbiaceae</taxon>
        <taxon>Crotonoideae</taxon>
        <taxon>Micrandreae</taxon>
        <taxon>Hevea</taxon>
    </lineage>
</organism>
<protein>
    <recommendedName>
        <fullName evidence="2">Transposase MuDR plant domain-containing protein</fullName>
    </recommendedName>
</protein>
<gene>
    <name evidence="3" type="ORF">GH714_004943</name>
</gene>
<dbReference type="AlphaFoldDB" id="A0A6A6L9N4"/>
<dbReference type="Pfam" id="PF03108">
    <property type="entry name" value="DBD_Tnp_Mut"/>
    <property type="match status" value="1"/>
</dbReference>
<evidence type="ECO:0000256" key="1">
    <source>
        <dbReference type="SAM" id="MobiDB-lite"/>
    </source>
</evidence>
<evidence type="ECO:0000259" key="2">
    <source>
        <dbReference type="Pfam" id="PF03108"/>
    </source>
</evidence>
<feature type="region of interest" description="Disordered" evidence="1">
    <location>
        <begin position="28"/>
        <end position="50"/>
    </location>
</feature>
<sequence>MPSDSDVLERVKCDDNGDNHLYVKALEGQDSEGENQPGINIGGIQGTPQSKLNENDAISLNYEMLDSDDNVLGDNENNVEKCTSVDLAEKCPIANDDNNEDSNYDPNANRVLTGDDELENEAFDDYVTDDSEFQPVRKDRKKKTASDNVVSVTDIHEVPILVFDDMVNKDIPIGMKFVDSKQCKEAIQKYAICNGFNVRIIKSEKKRLGARWSINAIYQLTPKAEHRNCAKLIWANWKKIHRGEKYKKLFWGATYATEFQTKIDEINGESKAAFKDFMSQDPYKFCNQALG</sequence>
<proteinExistence type="predicted"/>
<dbReference type="InterPro" id="IPR004332">
    <property type="entry name" value="Transposase_MuDR"/>
</dbReference>
<dbReference type="EMBL" id="JAAGAX010000012">
    <property type="protein sequence ID" value="KAF2296813.1"/>
    <property type="molecule type" value="Genomic_DNA"/>
</dbReference>
<dbReference type="Proteomes" id="UP000467840">
    <property type="component" value="Chromosome 18"/>
</dbReference>
<evidence type="ECO:0000313" key="4">
    <source>
        <dbReference type="Proteomes" id="UP000467840"/>
    </source>
</evidence>
<comment type="caution">
    <text evidence="3">The sequence shown here is derived from an EMBL/GenBank/DDBJ whole genome shotgun (WGS) entry which is preliminary data.</text>
</comment>
<evidence type="ECO:0000313" key="3">
    <source>
        <dbReference type="EMBL" id="KAF2296813.1"/>
    </source>
</evidence>
<keyword evidence="4" id="KW-1185">Reference proteome</keyword>
<feature type="domain" description="Transposase MuDR plant" evidence="2">
    <location>
        <begin position="173"/>
        <end position="211"/>
    </location>
</feature>
<accession>A0A6A6L9N4</accession>
<name>A0A6A6L9N4_HEVBR</name>
<reference evidence="3 4" key="1">
    <citation type="journal article" date="2020" name="Mol. Plant">
        <title>The Chromosome-Based Rubber Tree Genome Provides New Insights into Spurge Genome Evolution and Rubber Biosynthesis.</title>
        <authorList>
            <person name="Liu J."/>
            <person name="Shi C."/>
            <person name="Shi C.C."/>
            <person name="Li W."/>
            <person name="Zhang Q.J."/>
            <person name="Zhang Y."/>
            <person name="Li K."/>
            <person name="Lu H.F."/>
            <person name="Shi C."/>
            <person name="Zhu S.T."/>
            <person name="Xiao Z.Y."/>
            <person name="Nan H."/>
            <person name="Yue Y."/>
            <person name="Zhu X.G."/>
            <person name="Wu Y."/>
            <person name="Hong X.N."/>
            <person name="Fan G.Y."/>
            <person name="Tong Y."/>
            <person name="Zhang D."/>
            <person name="Mao C.L."/>
            <person name="Liu Y.L."/>
            <person name="Hao S.J."/>
            <person name="Liu W.Q."/>
            <person name="Lv M.Q."/>
            <person name="Zhang H.B."/>
            <person name="Liu Y."/>
            <person name="Hu-Tang G.R."/>
            <person name="Wang J.P."/>
            <person name="Wang J.H."/>
            <person name="Sun Y.H."/>
            <person name="Ni S.B."/>
            <person name="Chen W.B."/>
            <person name="Zhang X.C."/>
            <person name="Jiao Y.N."/>
            <person name="Eichler E.E."/>
            <person name="Li G.H."/>
            <person name="Liu X."/>
            <person name="Gao L.Z."/>
        </authorList>
    </citation>
    <scope>NUCLEOTIDE SEQUENCE [LARGE SCALE GENOMIC DNA]</scope>
    <source>
        <strain evidence="4">cv. GT1</strain>
        <tissue evidence="3">Leaf</tissue>
    </source>
</reference>